<evidence type="ECO:0000259" key="7">
    <source>
        <dbReference type="PROSITE" id="PS50850"/>
    </source>
</evidence>
<feature type="transmembrane region" description="Helical" evidence="6">
    <location>
        <begin position="319"/>
        <end position="343"/>
    </location>
</feature>
<dbReference type="SUPFAM" id="SSF103473">
    <property type="entry name" value="MFS general substrate transporter"/>
    <property type="match status" value="1"/>
</dbReference>
<evidence type="ECO:0000256" key="3">
    <source>
        <dbReference type="ARBA" id="ARBA00022692"/>
    </source>
</evidence>
<evidence type="ECO:0000313" key="9">
    <source>
        <dbReference type="Proteomes" id="UP000187191"/>
    </source>
</evidence>
<feature type="transmembrane region" description="Helical" evidence="6">
    <location>
        <begin position="296"/>
        <end position="313"/>
    </location>
</feature>
<evidence type="ECO:0000256" key="2">
    <source>
        <dbReference type="ARBA" id="ARBA00022475"/>
    </source>
</evidence>
<feature type="transmembrane region" description="Helical" evidence="6">
    <location>
        <begin position="226"/>
        <end position="249"/>
    </location>
</feature>
<comment type="subcellular location">
    <subcellularLocation>
        <location evidence="1">Cell membrane</location>
        <topology evidence="1">Multi-pass membrane protein</topology>
    </subcellularLocation>
</comment>
<dbReference type="Gene3D" id="1.20.1250.20">
    <property type="entry name" value="MFS general substrate transporter like domains"/>
    <property type="match status" value="1"/>
</dbReference>
<protein>
    <submittedName>
        <fullName evidence="8">MFS transporter</fullName>
    </submittedName>
</protein>
<dbReference type="PANTHER" id="PTHR43124">
    <property type="entry name" value="PURINE EFFLUX PUMP PBUE"/>
    <property type="match status" value="1"/>
</dbReference>
<evidence type="ECO:0000256" key="4">
    <source>
        <dbReference type="ARBA" id="ARBA00022989"/>
    </source>
</evidence>
<accession>A0ABN4VT28</accession>
<feature type="transmembrane region" description="Helical" evidence="6">
    <location>
        <begin position="386"/>
        <end position="403"/>
    </location>
</feature>
<keyword evidence="9" id="KW-1185">Reference proteome</keyword>
<dbReference type="PROSITE" id="PS50850">
    <property type="entry name" value="MFS"/>
    <property type="match status" value="1"/>
</dbReference>
<dbReference type="InterPro" id="IPR050189">
    <property type="entry name" value="MFS_Efflux_Transporters"/>
</dbReference>
<feature type="transmembrane region" description="Helical" evidence="6">
    <location>
        <begin position="178"/>
        <end position="194"/>
    </location>
</feature>
<evidence type="ECO:0000256" key="5">
    <source>
        <dbReference type="ARBA" id="ARBA00023136"/>
    </source>
</evidence>
<name>A0ABN4VT28_9ACTN</name>
<feature type="domain" description="Major facilitator superfamily (MFS) profile" evidence="7">
    <location>
        <begin position="17"/>
        <end position="407"/>
    </location>
</feature>
<dbReference type="PANTHER" id="PTHR43124:SF3">
    <property type="entry name" value="CHLORAMPHENICOL EFFLUX PUMP RV0191"/>
    <property type="match status" value="1"/>
</dbReference>
<organism evidence="8 9">
    <name type="scientific">Streptomyces alfalfae</name>
    <dbReference type="NCBI Taxonomy" id="1642299"/>
    <lineage>
        <taxon>Bacteria</taxon>
        <taxon>Bacillati</taxon>
        <taxon>Actinomycetota</taxon>
        <taxon>Actinomycetes</taxon>
        <taxon>Kitasatosporales</taxon>
        <taxon>Streptomycetaceae</taxon>
        <taxon>Streptomyces</taxon>
    </lineage>
</organism>
<gene>
    <name evidence="8" type="ORF">A7J05_06275</name>
</gene>
<dbReference type="Pfam" id="PF07690">
    <property type="entry name" value="MFS_1"/>
    <property type="match status" value="1"/>
</dbReference>
<feature type="transmembrane region" description="Helical" evidence="6">
    <location>
        <begin position="146"/>
        <end position="172"/>
    </location>
</feature>
<keyword evidence="2" id="KW-1003">Cell membrane</keyword>
<dbReference type="InterPro" id="IPR011701">
    <property type="entry name" value="MFS"/>
</dbReference>
<proteinExistence type="predicted"/>
<dbReference type="InterPro" id="IPR020846">
    <property type="entry name" value="MFS_dom"/>
</dbReference>
<dbReference type="InterPro" id="IPR036259">
    <property type="entry name" value="MFS_trans_sf"/>
</dbReference>
<feature type="transmembrane region" description="Helical" evidence="6">
    <location>
        <begin position="26"/>
        <end position="48"/>
    </location>
</feature>
<keyword evidence="3 6" id="KW-0812">Transmembrane</keyword>
<evidence type="ECO:0000313" key="8">
    <source>
        <dbReference type="EMBL" id="APY90656.1"/>
    </source>
</evidence>
<sequence length="418" mass="42028">MRNPAPGDAEEPVPGDLRMARALWPVLLASAVGLLPFTVFSTYLVPIADDAGSSVAAMGGLRGLGGLAALLVGTALAPFIDRVPKEWAAAGALVALGVSAGLGAAGGFALFAVFCLLVGASTAVLNPALTAAAADRFGSGKAAGRAATLVTATTSMTAMLAAPVIALPALFWGWQGDLLAVTALSLLLAAVFVARRGKRQETGTPPGAPRVGYLASFRALAAVRGVLPLLLVGFLRTAVFMGYLAYLAAFYEERFDLDAGLFTLVWTLSGASFFVSNLLTGRVTNSAAPRVTTERLLAIGLVAALVSVVGFYFTHWLPLALAMTALHAASHAIVAACVVSLLVRRCGTALRGSALSLNAAGQSLGVFAGAALGGAGLGLAGYPGTAVVFGALVVAALGAAVLVPRGRGGDDVTQAEST</sequence>
<keyword evidence="5 6" id="KW-0472">Membrane</keyword>
<dbReference type="Proteomes" id="UP000187191">
    <property type="component" value="Chromosome"/>
</dbReference>
<feature type="transmembrane region" description="Helical" evidence="6">
    <location>
        <begin position="261"/>
        <end position="284"/>
    </location>
</feature>
<evidence type="ECO:0000256" key="1">
    <source>
        <dbReference type="ARBA" id="ARBA00004651"/>
    </source>
</evidence>
<feature type="transmembrane region" description="Helical" evidence="6">
    <location>
        <begin position="111"/>
        <end position="134"/>
    </location>
</feature>
<feature type="transmembrane region" description="Helical" evidence="6">
    <location>
        <begin position="60"/>
        <end position="80"/>
    </location>
</feature>
<feature type="transmembrane region" description="Helical" evidence="6">
    <location>
        <begin position="87"/>
        <end position="105"/>
    </location>
</feature>
<evidence type="ECO:0000256" key="6">
    <source>
        <dbReference type="SAM" id="Phobius"/>
    </source>
</evidence>
<reference evidence="8 9" key="1">
    <citation type="submission" date="2016-05" db="EMBL/GenBank/DDBJ databases">
        <authorList>
            <person name="Gu J."/>
        </authorList>
    </citation>
    <scope>NUCLEOTIDE SEQUENCE [LARGE SCALE GENOMIC DNA]</scope>
    <source>
        <strain evidence="8 9">ACCC40021</strain>
    </source>
</reference>
<keyword evidence="4 6" id="KW-1133">Transmembrane helix</keyword>
<feature type="transmembrane region" description="Helical" evidence="6">
    <location>
        <begin position="355"/>
        <end position="380"/>
    </location>
</feature>
<dbReference type="EMBL" id="CP015588">
    <property type="protein sequence ID" value="APY90656.1"/>
    <property type="molecule type" value="Genomic_DNA"/>
</dbReference>